<dbReference type="InterPro" id="IPR054593">
    <property type="entry name" value="Beta-mannosidase-like_N2"/>
</dbReference>
<evidence type="ECO:0000259" key="5">
    <source>
        <dbReference type="Pfam" id="PF22666"/>
    </source>
</evidence>
<dbReference type="Pfam" id="PF22666">
    <property type="entry name" value="Glyco_hydro_2_N2"/>
    <property type="match status" value="1"/>
</dbReference>
<gene>
    <name evidence="6" type="ORF">DC430_15275</name>
</gene>
<comment type="caution">
    <text evidence="6">The sequence shown here is derived from an EMBL/GenBank/DDBJ whole genome shotgun (WGS) entry which is preliminary data.</text>
</comment>
<evidence type="ECO:0000256" key="4">
    <source>
        <dbReference type="ARBA" id="ARBA00023295"/>
    </source>
</evidence>
<dbReference type="SUPFAM" id="SSF51445">
    <property type="entry name" value="(Trans)glycosidases"/>
    <property type="match status" value="1"/>
</dbReference>
<dbReference type="EMBL" id="QDFR01000004">
    <property type="protein sequence ID" value="PVE53272.1"/>
    <property type="molecule type" value="Genomic_DNA"/>
</dbReference>
<dbReference type="Proteomes" id="UP000244335">
    <property type="component" value="Unassembled WGS sequence"/>
</dbReference>
<dbReference type="InterPro" id="IPR050887">
    <property type="entry name" value="Beta-mannosidase_GH2"/>
</dbReference>
<dbReference type="InterPro" id="IPR017853">
    <property type="entry name" value="GH"/>
</dbReference>
<evidence type="ECO:0000313" key="7">
    <source>
        <dbReference type="Proteomes" id="UP000244335"/>
    </source>
</evidence>
<protein>
    <recommendedName>
        <fullName evidence="2">beta-mannosidase</fullName>
        <ecNumber evidence="2">3.2.1.25</ecNumber>
    </recommendedName>
</protein>
<reference evidence="6 7" key="1">
    <citation type="submission" date="2018-04" db="EMBL/GenBank/DDBJ databases">
        <authorList>
            <person name="Hagen T."/>
        </authorList>
    </citation>
    <scope>NUCLEOTIDE SEQUENCE [LARGE SCALE GENOMIC DNA]</scope>
    <source>
        <strain evidence="6 7">TPD7009</strain>
    </source>
</reference>
<accession>A0AA92C2A8</accession>
<evidence type="ECO:0000256" key="2">
    <source>
        <dbReference type="ARBA" id="ARBA00012754"/>
    </source>
</evidence>
<dbReference type="AlphaFoldDB" id="A0AA92C2A8"/>
<dbReference type="PANTHER" id="PTHR43730:SF1">
    <property type="entry name" value="BETA-MANNOSIDASE"/>
    <property type="match status" value="1"/>
</dbReference>
<sequence>MSASLRHDALPGQWLTEGWTLTLTQAGACERPSDIPADSESLEAPVPGTVAEALEKAGRFDRFDPKPLNHLDAWYRLRLDAAEPQTATLHFDGLATIADIYLNDEPIAHSASMFEALEVGVTLSGADELAICFRAMKPHLEKTGPRARWRPQMMSTQGLRLIRTTALGYMPGWCPEIHASGPWRPIRLVRDGDADFDLTSFATELTEDGVGILRVTVEARSSSVIEIGCGDRWQKLEPISDGLFSAELRLPDVEPWWPATHGTPTLHEVHLRVDGKTHILGKTGFRRIEIDHGTDGKGFGLTINGVAIFCRGAVWSNADIVRLPGAKEDYAPWLRLAAEAGMNMIRIGGTMAYETRDFFALCDELGLMVWQDMMLANFDYPAKDEGFVAHIEKETADLLANAALSPSLTVICGGSEMYQQGAMLGLSESFWKGPLTEEMLPRFIKARRSDIAYVPNSPFGGAQPFFTDEKVGHYYGVGAYCRPLDDARRADVRFAGECLAFANVPQQKTLDRHLPVPAVHHPVWKSRVPRDRGASWDFEDVRDHYLKLLYDLDPAKVRREDGERYLDLSRAAVAEVMGATYGEWRRNGSSCQGAMVLTLQDLVPGAGWGVIDSTGEPKSAWYGLKRAFRPVQLILTDEGTNGLAVHLVNETAKTRGLIVELACLRDGLQPVVRGQKQLELAPRSKASLAATDCFGAFFDTTYAYRFGPPAHDVTVASLKDAVTGELIAEAFHFPRGRAAAMHPATLTATTEQKDGRWFLTVTTDRFAQSISISAEGFRLADDWFHLAPAEARTIELIAGENAPAEPHGEIRSLGSRQHFRY</sequence>
<dbReference type="InterPro" id="IPR036156">
    <property type="entry name" value="Beta-gal/glucu_dom_sf"/>
</dbReference>
<dbReference type="SUPFAM" id="SSF49785">
    <property type="entry name" value="Galactose-binding domain-like"/>
    <property type="match status" value="1"/>
</dbReference>
<name>A0AA92C2A8_RHIRH</name>
<comment type="catalytic activity">
    <reaction evidence="1">
        <text>Hydrolysis of terminal, non-reducing beta-D-mannose residues in beta-D-mannosides.</text>
        <dbReference type="EC" id="3.2.1.25"/>
    </reaction>
</comment>
<dbReference type="EC" id="3.2.1.25" evidence="2"/>
<dbReference type="RefSeq" id="WP_116494181.1">
    <property type="nucleotide sequence ID" value="NZ_QDFR01000004.1"/>
</dbReference>
<dbReference type="InterPro" id="IPR013783">
    <property type="entry name" value="Ig-like_fold"/>
</dbReference>
<dbReference type="PANTHER" id="PTHR43730">
    <property type="entry name" value="BETA-MANNOSIDASE"/>
    <property type="match status" value="1"/>
</dbReference>
<feature type="domain" description="Beta-mannosidase-like galactose-binding" evidence="5">
    <location>
        <begin position="39"/>
        <end position="184"/>
    </location>
</feature>
<evidence type="ECO:0000313" key="6">
    <source>
        <dbReference type="EMBL" id="PVE53272.1"/>
    </source>
</evidence>
<keyword evidence="3" id="KW-0378">Hydrolase</keyword>
<dbReference type="SUPFAM" id="SSF49303">
    <property type="entry name" value="beta-Galactosidase/glucuronidase domain"/>
    <property type="match status" value="2"/>
</dbReference>
<evidence type="ECO:0000256" key="1">
    <source>
        <dbReference type="ARBA" id="ARBA00000829"/>
    </source>
</evidence>
<dbReference type="GO" id="GO:0006516">
    <property type="term" value="P:glycoprotein catabolic process"/>
    <property type="evidence" value="ECO:0007669"/>
    <property type="project" value="TreeGrafter"/>
</dbReference>
<proteinExistence type="predicted"/>
<dbReference type="Gene3D" id="2.60.120.260">
    <property type="entry name" value="Galactose-binding domain-like"/>
    <property type="match status" value="1"/>
</dbReference>
<dbReference type="InterPro" id="IPR008979">
    <property type="entry name" value="Galactose-bd-like_sf"/>
</dbReference>
<dbReference type="Gene3D" id="2.60.40.10">
    <property type="entry name" value="Immunoglobulins"/>
    <property type="match status" value="1"/>
</dbReference>
<keyword evidence="4" id="KW-0326">Glycosidase</keyword>
<dbReference type="GO" id="GO:0004567">
    <property type="term" value="F:beta-mannosidase activity"/>
    <property type="evidence" value="ECO:0007669"/>
    <property type="project" value="UniProtKB-EC"/>
</dbReference>
<organism evidence="6 7">
    <name type="scientific">Rhizobium rhizogenes</name>
    <name type="common">Agrobacterium rhizogenes</name>
    <dbReference type="NCBI Taxonomy" id="359"/>
    <lineage>
        <taxon>Bacteria</taxon>
        <taxon>Pseudomonadati</taxon>
        <taxon>Pseudomonadota</taxon>
        <taxon>Alphaproteobacteria</taxon>
        <taxon>Hyphomicrobiales</taxon>
        <taxon>Rhizobiaceae</taxon>
        <taxon>Rhizobium/Agrobacterium group</taxon>
        <taxon>Rhizobium</taxon>
    </lineage>
</organism>
<dbReference type="Gene3D" id="3.20.20.80">
    <property type="entry name" value="Glycosidases"/>
    <property type="match status" value="1"/>
</dbReference>
<evidence type="ECO:0000256" key="3">
    <source>
        <dbReference type="ARBA" id="ARBA00022801"/>
    </source>
</evidence>